<evidence type="ECO:0000256" key="4">
    <source>
        <dbReference type="ARBA" id="ARBA00022692"/>
    </source>
</evidence>
<evidence type="ECO:0000259" key="9">
    <source>
        <dbReference type="Pfam" id="PF01529"/>
    </source>
</evidence>
<keyword evidence="4 8" id="KW-0812">Transmembrane</keyword>
<feature type="domain" description="Palmitoyltransferase DHHC" evidence="9">
    <location>
        <begin position="147"/>
        <end position="296"/>
    </location>
</feature>
<keyword evidence="5 8" id="KW-1133">Transmembrane helix</keyword>
<dbReference type="PROSITE" id="PS50216">
    <property type="entry name" value="DHHC"/>
    <property type="match status" value="1"/>
</dbReference>
<comment type="domain">
    <text evidence="8">The DHHC domain is required for palmitoyltransferase activity.</text>
</comment>
<evidence type="ECO:0000256" key="8">
    <source>
        <dbReference type="RuleBase" id="RU079119"/>
    </source>
</evidence>
<dbReference type="InterPro" id="IPR039859">
    <property type="entry name" value="PFA4/ZDH16/20/ERF2-like"/>
</dbReference>
<sequence>MADLAKDHLITTVSEDREATCWGCGLRLLLPSSAPIFKCGWCGAITNQNPRDCERKCSWWRPWRDRCFVCILIVYMLFVICGGVWALYPVVFSVNSFSGIFHSIITMILCVTTLSSFSLAAFQCAGKPPNIQWGIYPVVRKGDLEDYTFCRYCSKPKSPRTHHCRTCRMCIWDMDHHCPFIGNCVGAANHRYFLLFLISAVISTIYVSIMSAYAGWHIWPPLTYRFSRLSGFNRDMAFRVAMEVFVALLRSAVLLSARGLVLVYLFVTSISVQVGLGLLLWQQLCYIYEGKTYLSHLSSRGNDVGPKDCQNIFRFFGCPYPISRYMPNFLRSRKRHNW</sequence>
<reference evidence="10 11" key="1">
    <citation type="journal article" date="2019" name="Plant Biotechnol. J.">
        <title>The red bayberry genome and genetic basis of sex determination.</title>
        <authorList>
            <person name="Jia H.M."/>
            <person name="Jia H.J."/>
            <person name="Cai Q.L."/>
            <person name="Wang Y."/>
            <person name="Zhao H.B."/>
            <person name="Yang W.F."/>
            <person name="Wang G.Y."/>
            <person name="Li Y.H."/>
            <person name="Zhan D.L."/>
            <person name="Shen Y.T."/>
            <person name="Niu Q.F."/>
            <person name="Chang L."/>
            <person name="Qiu J."/>
            <person name="Zhao L."/>
            <person name="Xie H.B."/>
            <person name="Fu W.Y."/>
            <person name="Jin J."/>
            <person name="Li X.W."/>
            <person name="Jiao Y."/>
            <person name="Zhou C.C."/>
            <person name="Tu T."/>
            <person name="Chai C.Y."/>
            <person name="Gao J.L."/>
            <person name="Fan L.J."/>
            <person name="van de Weg E."/>
            <person name="Wang J.Y."/>
            <person name="Gao Z.S."/>
        </authorList>
    </citation>
    <scope>NUCLEOTIDE SEQUENCE [LARGE SCALE GENOMIC DNA]</scope>
    <source>
        <tissue evidence="10">Leaves</tissue>
    </source>
</reference>
<comment type="subcellular location">
    <subcellularLocation>
        <location evidence="1">Endomembrane system</location>
        <topology evidence="1">Multi-pass membrane protein</topology>
    </subcellularLocation>
</comment>
<evidence type="ECO:0000256" key="3">
    <source>
        <dbReference type="ARBA" id="ARBA00022679"/>
    </source>
</evidence>
<keyword evidence="7 8" id="KW-0012">Acyltransferase</keyword>
<proteinExistence type="inferred from homology"/>
<evidence type="ECO:0000256" key="5">
    <source>
        <dbReference type="ARBA" id="ARBA00022989"/>
    </source>
</evidence>
<protein>
    <recommendedName>
        <fullName evidence="8">S-acyltransferase</fullName>
        <ecNumber evidence="8">2.3.1.225</ecNumber>
    </recommendedName>
    <alternativeName>
        <fullName evidence="8">Palmitoyltransferase</fullName>
    </alternativeName>
</protein>
<dbReference type="GO" id="GO:0019706">
    <property type="term" value="F:protein-cysteine S-palmitoyltransferase activity"/>
    <property type="evidence" value="ECO:0007669"/>
    <property type="project" value="UniProtKB-EC"/>
</dbReference>
<comment type="similarity">
    <text evidence="2 8">Belongs to the DHHC palmitoyltransferase family.</text>
</comment>
<comment type="catalytic activity">
    <reaction evidence="8">
        <text>L-cysteinyl-[protein] + hexadecanoyl-CoA = S-hexadecanoyl-L-cysteinyl-[protein] + CoA</text>
        <dbReference type="Rhea" id="RHEA:36683"/>
        <dbReference type="Rhea" id="RHEA-COMP:10131"/>
        <dbReference type="Rhea" id="RHEA-COMP:11032"/>
        <dbReference type="ChEBI" id="CHEBI:29950"/>
        <dbReference type="ChEBI" id="CHEBI:57287"/>
        <dbReference type="ChEBI" id="CHEBI:57379"/>
        <dbReference type="ChEBI" id="CHEBI:74151"/>
        <dbReference type="EC" id="2.3.1.225"/>
    </reaction>
</comment>
<comment type="caution">
    <text evidence="10">The sequence shown here is derived from an EMBL/GenBank/DDBJ whole genome shotgun (WGS) entry which is preliminary data.</text>
</comment>
<evidence type="ECO:0000256" key="2">
    <source>
        <dbReference type="ARBA" id="ARBA00008574"/>
    </source>
</evidence>
<dbReference type="Proteomes" id="UP000516437">
    <property type="component" value="Chromosome 6"/>
</dbReference>
<feature type="transmembrane region" description="Helical" evidence="8">
    <location>
        <begin position="262"/>
        <end position="281"/>
    </location>
</feature>
<evidence type="ECO:0000313" key="11">
    <source>
        <dbReference type="Proteomes" id="UP000516437"/>
    </source>
</evidence>
<evidence type="ECO:0000256" key="1">
    <source>
        <dbReference type="ARBA" id="ARBA00004127"/>
    </source>
</evidence>
<keyword evidence="11" id="KW-1185">Reference proteome</keyword>
<dbReference type="InterPro" id="IPR001594">
    <property type="entry name" value="Palmitoyltrfase_DHHC"/>
</dbReference>
<keyword evidence="3 8" id="KW-0808">Transferase</keyword>
<dbReference type="AlphaFoldDB" id="A0A6A1V9Y9"/>
<accession>A0A6A1V9Y9</accession>
<name>A0A6A1V9Y9_9ROSI</name>
<dbReference type="OrthoDB" id="9909019at2759"/>
<keyword evidence="6 8" id="KW-0472">Membrane</keyword>
<dbReference type="EC" id="2.3.1.225" evidence="8"/>
<feature type="transmembrane region" description="Helical" evidence="8">
    <location>
        <begin position="68"/>
        <end position="88"/>
    </location>
</feature>
<dbReference type="GO" id="GO:0012505">
    <property type="term" value="C:endomembrane system"/>
    <property type="evidence" value="ECO:0007669"/>
    <property type="project" value="UniProtKB-SubCell"/>
</dbReference>
<organism evidence="10 11">
    <name type="scientific">Morella rubra</name>
    <name type="common">Chinese bayberry</name>
    <dbReference type="NCBI Taxonomy" id="262757"/>
    <lineage>
        <taxon>Eukaryota</taxon>
        <taxon>Viridiplantae</taxon>
        <taxon>Streptophyta</taxon>
        <taxon>Embryophyta</taxon>
        <taxon>Tracheophyta</taxon>
        <taxon>Spermatophyta</taxon>
        <taxon>Magnoliopsida</taxon>
        <taxon>eudicotyledons</taxon>
        <taxon>Gunneridae</taxon>
        <taxon>Pentapetalae</taxon>
        <taxon>rosids</taxon>
        <taxon>fabids</taxon>
        <taxon>Fagales</taxon>
        <taxon>Myricaceae</taxon>
        <taxon>Morella</taxon>
    </lineage>
</organism>
<feature type="transmembrane region" description="Helical" evidence="8">
    <location>
        <begin position="192"/>
        <end position="216"/>
    </location>
</feature>
<gene>
    <name evidence="10" type="ORF">CJ030_MR6G022944</name>
</gene>
<evidence type="ECO:0000256" key="7">
    <source>
        <dbReference type="ARBA" id="ARBA00023315"/>
    </source>
</evidence>
<dbReference type="PANTHER" id="PTHR12246">
    <property type="entry name" value="PALMITOYLTRANSFERASE ZDHHC16"/>
    <property type="match status" value="1"/>
</dbReference>
<feature type="transmembrane region" description="Helical" evidence="8">
    <location>
        <begin position="100"/>
        <end position="122"/>
    </location>
</feature>
<dbReference type="EMBL" id="RXIC02000024">
    <property type="protein sequence ID" value="KAB1208976.1"/>
    <property type="molecule type" value="Genomic_DNA"/>
</dbReference>
<evidence type="ECO:0000256" key="6">
    <source>
        <dbReference type="ARBA" id="ARBA00023136"/>
    </source>
</evidence>
<dbReference type="Pfam" id="PF01529">
    <property type="entry name" value="DHHC"/>
    <property type="match status" value="1"/>
</dbReference>
<evidence type="ECO:0000313" key="10">
    <source>
        <dbReference type="EMBL" id="KAB1208976.1"/>
    </source>
</evidence>